<dbReference type="HAMAP" id="MF_00674">
    <property type="entry name" value="UPF0251"/>
    <property type="match status" value="1"/>
</dbReference>
<evidence type="ECO:0000256" key="3">
    <source>
        <dbReference type="SAM" id="MobiDB-lite"/>
    </source>
</evidence>
<dbReference type="RefSeq" id="WP_011889980.1">
    <property type="nucleotide sequence ID" value="NZ_CP041698.1"/>
</dbReference>
<evidence type="ECO:0000313" key="4">
    <source>
        <dbReference type="EMBL" id="KAA6232360.1"/>
    </source>
</evidence>
<evidence type="ECO:0000313" key="5">
    <source>
        <dbReference type="EMBL" id="MWV54109.1"/>
    </source>
</evidence>
<name>A0A3S0P0Y4_CHLPH</name>
<dbReference type="InterPro" id="IPR036388">
    <property type="entry name" value="WH-like_DNA-bd_sf"/>
</dbReference>
<dbReference type="EMBL" id="VMRG01000001">
    <property type="protein sequence ID" value="KAA6232360.1"/>
    <property type="molecule type" value="Genomic_DNA"/>
</dbReference>
<evidence type="ECO:0000256" key="2">
    <source>
        <dbReference type="HAMAP-Rule" id="MF_00674"/>
    </source>
</evidence>
<reference evidence="4 8" key="2">
    <citation type="submission" date="2019-07" db="EMBL/GenBank/DDBJ databases">
        <title>Draft genome Sequence of Chlorobium phaeovibrioides sp. strain PhvTcv-s14, from the Phylum Chlorobi.</title>
        <authorList>
            <person name="Babenko V."/>
            <person name="Boldyreva D."/>
            <person name="Kanygina A."/>
            <person name="Selezneva O."/>
            <person name="Akopiyan T."/>
            <person name="Lunina O."/>
        </authorList>
    </citation>
    <scope>NUCLEOTIDE SEQUENCE [LARGE SCALE GENOMIC DNA]</scope>
    <source>
        <strain evidence="4 8">GrTcv12</strain>
    </source>
</reference>
<evidence type="ECO:0000313" key="8">
    <source>
        <dbReference type="Proteomes" id="UP000327458"/>
    </source>
</evidence>
<dbReference type="EMBL" id="WUBZ01000007">
    <property type="protein sequence ID" value="MWV54109.1"/>
    <property type="molecule type" value="Genomic_DNA"/>
</dbReference>
<feature type="compositionally biased region" description="Basic and acidic residues" evidence="3">
    <location>
        <begin position="171"/>
        <end position="181"/>
    </location>
</feature>
<comment type="similarity">
    <text evidence="1 2">Belongs to the UPF0251 family.</text>
</comment>
<reference evidence="6 7" key="1">
    <citation type="submission" date="2018-12" db="EMBL/GenBank/DDBJ databases">
        <authorList>
            <person name="Lunina O.N."/>
            <person name="Grouzdev D.S."/>
            <person name="Gorlenko V.M."/>
            <person name="Savvichev A.S."/>
        </authorList>
    </citation>
    <scope>NUCLEOTIDE SEQUENCE [LARGE SCALE GENOMIC DNA]</scope>
    <source>
        <strain evidence="6 7">BrKhr-17</strain>
    </source>
</reference>
<comment type="caution">
    <text evidence="6">The sequence shown here is derived from an EMBL/GenBank/DDBJ whole genome shotgun (WGS) entry which is preliminary data.</text>
</comment>
<organism evidence="6 7">
    <name type="scientific">Chlorobium phaeovibrioides</name>
    <dbReference type="NCBI Taxonomy" id="1094"/>
    <lineage>
        <taxon>Bacteria</taxon>
        <taxon>Pseudomonadati</taxon>
        <taxon>Chlorobiota</taxon>
        <taxon>Chlorobiia</taxon>
        <taxon>Chlorobiales</taxon>
        <taxon>Chlorobiaceae</taxon>
        <taxon>Chlorobium/Pelodictyon group</taxon>
        <taxon>Chlorobium</taxon>
    </lineage>
</organism>
<accession>A0A3S0P0Y4</accession>
<dbReference type="InterPro" id="IPR002852">
    <property type="entry name" value="UPF0251"/>
</dbReference>
<evidence type="ECO:0000313" key="6">
    <source>
        <dbReference type="EMBL" id="RTY40111.1"/>
    </source>
</evidence>
<dbReference type="PANTHER" id="PTHR37478:SF2">
    <property type="entry name" value="UPF0251 PROTEIN TK0562"/>
    <property type="match status" value="1"/>
</dbReference>
<dbReference type="EMBL" id="RXYK01000001">
    <property type="protein sequence ID" value="RTY40111.1"/>
    <property type="molecule type" value="Genomic_DNA"/>
</dbReference>
<dbReference type="Proteomes" id="UP000489351">
    <property type="component" value="Unassembled WGS sequence"/>
</dbReference>
<keyword evidence="9" id="KW-1185">Reference proteome</keyword>
<sequence length="197" mass="20706">MPRPVKCRKIGCSPEFVVFKPAGVPLDELEAIELTVDEFEAIRLADFEGLYQEEAAGRMHVSRQTFGNILSSARHKVGVMLVTGKQLTITGGTIMMTEQRLFKCGGCGHAWAVGHGVQRPEVCPSCGSENIHRSSPGGGFGGGRGGGGRCRGLRTGLHREGTGMGQGGGGVHEHHHDHDHSNNGGNGGSGAAEGENR</sequence>
<evidence type="ECO:0000256" key="1">
    <source>
        <dbReference type="ARBA" id="ARBA00009350"/>
    </source>
</evidence>
<gene>
    <name evidence="6" type="ORF">EKD02_01585</name>
    <name evidence="4" type="ORF">FP507_04100</name>
    <name evidence="5" type="ORF">GJ685_03400</name>
</gene>
<dbReference type="AlphaFoldDB" id="A0A3S0P0Y4"/>
<dbReference type="Gene3D" id="1.10.10.10">
    <property type="entry name" value="Winged helix-like DNA-binding domain superfamily/Winged helix DNA-binding domain"/>
    <property type="match status" value="1"/>
</dbReference>
<protein>
    <recommendedName>
        <fullName evidence="2">UPF0251 protein EKD02_01585</fullName>
    </recommendedName>
</protein>
<dbReference type="OMA" id="ATYYKPR"/>
<dbReference type="Pfam" id="PF02001">
    <property type="entry name" value="DUF134"/>
    <property type="match status" value="1"/>
</dbReference>
<dbReference type="PANTHER" id="PTHR37478">
    <property type="match status" value="1"/>
</dbReference>
<dbReference type="Proteomes" id="UP000327458">
    <property type="component" value="Unassembled WGS sequence"/>
</dbReference>
<reference evidence="5 9" key="3">
    <citation type="submission" date="2019-11" db="EMBL/GenBank/DDBJ databases">
        <title>Green- and brown-colored morphotypes of Chlorobia in the stratified aquatic ecosystems of Kandalaksha Gulf (White Sea): A model for study of the accessory genome evolution.</title>
        <authorList>
            <person name="Grouzdev D.S."/>
        </authorList>
    </citation>
    <scope>NUCLEOTIDE SEQUENCE [LARGE SCALE GENOMIC DNA]</scope>
    <source>
        <strain evidence="5 9">ZM</strain>
    </source>
</reference>
<feature type="compositionally biased region" description="Gly residues" evidence="3">
    <location>
        <begin position="136"/>
        <end position="150"/>
    </location>
</feature>
<evidence type="ECO:0000313" key="9">
    <source>
        <dbReference type="Proteomes" id="UP000489351"/>
    </source>
</evidence>
<dbReference type="Proteomes" id="UP000279908">
    <property type="component" value="Unassembled WGS sequence"/>
</dbReference>
<evidence type="ECO:0000313" key="7">
    <source>
        <dbReference type="Proteomes" id="UP000279908"/>
    </source>
</evidence>
<proteinExistence type="inferred from homology"/>
<feature type="region of interest" description="Disordered" evidence="3">
    <location>
        <begin position="134"/>
        <end position="197"/>
    </location>
</feature>